<dbReference type="EMBL" id="JBAJEX010000001">
    <property type="protein sequence ID" value="MEO1765977.1"/>
    <property type="molecule type" value="Genomic_DNA"/>
</dbReference>
<evidence type="ECO:0000256" key="1">
    <source>
        <dbReference type="SAM" id="Phobius"/>
    </source>
</evidence>
<keyword evidence="1" id="KW-0472">Membrane</keyword>
<gene>
    <name evidence="2" type="ORF">V6E02_01920</name>
</gene>
<keyword evidence="3" id="KW-1185">Reference proteome</keyword>
<keyword evidence="1" id="KW-1133">Transmembrane helix</keyword>
<feature type="transmembrane region" description="Helical" evidence="1">
    <location>
        <begin position="59"/>
        <end position="78"/>
    </location>
</feature>
<dbReference type="RefSeq" id="WP_347306599.1">
    <property type="nucleotide sequence ID" value="NZ_JBAJEX010000001.1"/>
</dbReference>
<proteinExistence type="predicted"/>
<name>A0ABV0EBE0_9BURK</name>
<feature type="transmembrane region" description="Helical" evidence="1">
    <location>
        <begin position="90"/>
        <end position="110"/>
    </location>
</feature>
<comment type="caution">
    <text evidence="2">The sequence shown here is derived from an EMBL/GenBank/DDBJ whole genome shotgun (WGS) entry which is preliminary data.</text>
</comment>
<reference evidence="2 3" key="1">
    <citation type="submission" date="2024-02" db="EMBL/GenBank/DDBJ databases">
        <title>New thermophilic sulfur-oxidizing bacteria from a hot springs of the Uzon caldera (Kamchatka, Russia).</title>
        <authorList>
            <person name="Dukat A.M."/>
            <person name="Elcheninov A.G."/>
            <person name="Frolov E.N."/>
        </authorList>
    </citation>
    <scope>NUCLEOTIDE SEQUENCE [LARGE SCALE GENOMIC DNA]</scope>
    <source>
        <strain evidence="2 3">AK1</strain>
    </source>
</reference>
<evidence type="ECO:0000313" key="3">
    <source>
        <dbReference type="Proteomes" id="UP001482231"/>
    </source>
</evidence>
<feature type="transmembrane region" description="Helical" evidence="1">
    <location>
        <begin position="7"/>
        <end position="26"/>
    </location>
</feature>
<sequence>MQDARPYAYVLVFIGLAAATWAALLPHYDAGFHLYTSILVGLALPFVAYFSLSERLRPGWLLATGLVITGLTLGYVIALRGLAAEPARALSAYAIPLVVAAVLLPLAYGLGKLREP</sequence>
<protein>
    <submittedName>
        <fullName evidence="2">Uncharacterized protein</fullName>
    </submittedName>
</protein>
<evidence type="ECO:0000313" key="2">
    <source>
        <dbReference type="EMBL" id="MEO1765977.1"/>
    </source>
</evidence>
<keyword evidence="1" id="KW-0812">Transmembrane</keyword>
<feature type="transmembrane region" description="Helical" evidence="1">
    <location>
        <begin position="32"/>
        <end position="52"/>
    </location>
</feature>
<organism evidence="2 3">
    <name type="scientific">Thiobacter aerophilum</name>
    <dbReference type="NCBI Taxonomy" id="3121275"/>
    <lineage>
        <taxon>Bacteria</taxon>
        <taxon>Pseudomonadati</taxon>
        <taxon>Pseudomonadota</taxon>
        <taxon>Betaproteobacteria</taxon>
        <taxon>Burkholderiales</taxon>
        <taxon>Thiobacteraceae</taxon>
        <taxon>Thiobacter</taxon>
    </lineage>
</organism>
<dbReference type="Proteomes" id="UP001482231">
    <property type="component" value="Unassembled WGS sequence"/>
</dbReference>
<accession>A0ABV0EBE0</accession>